<evidence type="ECO:0000313" key="4">
    <source>
        <dbReference type="Proteomes" id="UP001152797"/>
    </source>
</evidence>
<evidence type="ECO:0000256" key="1">
    <source>
        <dbReference type="SAM" id="MobiDB-lite"/>
    </source>
</evidence>
<accession>A0A9P1D7S0</accession>
<organism evidence="2">
    <name type="scientific">Cladocopium goreaui</name>
    <dbReference type="NCBI Taxonomy" id="2562237"/>
    <lineage>
        <taxon>Eukaryota</taxon>
        <taxon>Sar</taxon>
        <taxon>Alveolata</taxon>
        <taxon>Dinophyceae</taxon>
        <taxon>Suessiales</taxon>
        <taxon>Symbiodiniaceae</taxon>
        <taxon>Cladocopium</taxon>
    </lineage>
</organism>
<sequence length="258" mass="28705">MAGYGEKDVSCGSGGSAGGDDEPPNDHEPSGNGGDDSDDGDDDLYGSDSDEDWLEVFVSNGTSTLVAEVMFKAIIYFVATKWKIGNTRLMRFVNAKGNTMLPLMTISQNEVKHHSTLTLLFDGLGGASAKKRKPMINDLKVKTDDHTLVKACFALETFNERPWLQSLKLEQVKGYVEAMEKRQNFVAQVQATVELVREFKALKEFTSNIEFRKEASEEYVRQLVSQSLEEYGKGEWLGVARARLKDLEDGKTTDEPMK</sequence>
<feature type="region of interest" description="Disordered" evidence="1">
    <location>
        <begin position="1"/>
        <end position="45"/>
    </location>
</feature>
<name>A0A9P1D7S0_9DINO</name>
<proteinExistence type="predicted"/>
<evidence type="ECO:0000313" key="2">
    <source>
        <dbReference type="EMBL" id="CAI4004611.1"/>
    </source>
</evidence>
<dbReference type="EMBL" id="CAMXCT030003458">
    <property type="protein sequence ID" value="CAL4791923.1"/>
    <property type="molecule type" value="Genomic_DNA"/>
</dbReference>
<gene>
    <name evidence="2" type="ORF">C1SCF055_LOCUS30387</name>
</gene>
<evidence type="ECO:0000313" key="3">
    <source>
        <dbReference type="EMBL" id="CAL1157986.1"/>
    </source>
</evidence>
<dbReference type="EMBL" id="CAMXCT020003458">
    <property type="protein sequence ID" value="CAL1157986.1"/>
    <property type="molecule type" value="Genomic_DNA"/>
</dbReference>
<feature type="compositionally biased region" description="Acidic residues" evidence="1">
    <location>
        <begin position="35"/>
        <end position="45"/>
    </location>
</feature>
<reference evidence="3" key="2">
    <citation type="submission" date="2024-04" db="EMBL/GenBank/DDBJ databases">
        <authorList>
            <person name="Chen Y."/>
            <person name="Shah S."/>
            <person name="Dougan E. K."/>
            <person name="Thang M."/>
            <person name="Chan C."/>
        </authorList>
    </citation>
    <scope>NUCLEOTIDE SEQUENCE [LARGE SCALE GENOMIC DNA]</scope>
</reference>
<reference evidence="2" key="1">
    <citation type="submission" date="2022-10" db="EMBL/GenBank/DDBJ databases">
        <authorList>
            <person name="Chen Y."/>
            <person name="Dougan E. K."/>
            <person name="Chan C."/>
            <person name="Rhodes N."/>
            <person name="Thang M."/>
        </authorList>
    </citation>
    <scope>NUCLEOTIDE SEQUENCE</scope>
</reference>
<dbReference type="AlphaFoldDB" id="A0A9P1D7S0"/>
<dbReference type="EMBL" id="CAMXCT010003458">
    <property type="protein sequence ID" value="CAI4004611.1"/>
    <property type="molecule type" value="Genomic_DNA"/>
</dbReference>
<dbReference type="Proteomes" id="UP001152797">
    <property type="component" value="Unassembled WGS sequence"/>
</dbReference>
<keyword evidence="4" id="KW-1185">Reference proteome</keyword>
<protein>
    <submittedName>
        <fullName evidence="2">Uncharacterized protein</fullName>
    </submittedName>
</protein>
<comment type="caution">
    <text evidence="2">The sequence shown here is derived from an EMBL/GenBank/DDBJ whole genome shotgun (WGS) entry which is preliminary data.</text>
</comment>